<sequence>MRVHRAPTEPGQEFLPDDAHEPGGDHQVRLVRRGGFGERAVPLGTARVVLHPAHERRQARALGAVQARDAGPVGADGHDLGAVGVGPVLRDGVEQCLQIRT</sequence>
<evidence type="ECO:0000313" key="3">
    <source>
        <dbReference type="Proteomes" id="UP000195880"/>
    </source>
</evidence>
<proteinExistence type="predicted"/>
<feature type="region of interest" description="Disordered" evidence="1">
    <location>
        <begin position="1"/>
        <end position="26"/>
    </location>
</feature>
<evidence type="ECO:0000256" key="1">
    <source>
        <dbReference type="SAM" id="MobiDB-lite"/>
    </source>
</evidence>
<keyword evidence="3" id="KW-1185">Reference proteome</keyword>
<feature type="compositionally biased region" description="Basic and acidic residues" evidence="1">
    <location>
        <begin position="17"/>
        <end position="26"/>
    </location>
</feature>
<dbReference type="KEGG" id="salf:SMD44_05333"/>
<name>A0A1Z1WHE2_9ACTN</name>
<gene>
    <name evidence="2" type="ORF">SMD44_05333</name>
</gene>
<organism evidence="2 3">
    <name type="scientific">Streptomyces alboflavus</name>
    <dbReference type="NCBI Taxonomy" id="67267"/>
    <lineage>
        <taxon>Bacteria</taxon>
        <taxon>Bacillati</taxon>
        <taxon>Actinomycetota</taxon>
        <taxon>Actinomycetes</taxon>
        <taxon>Kitasatosporales</taxon>
        <taxon>Streptomycetaceae</taxon>
        <taxon>Streptomyces</taxon>
    </lineage>
</organism>
<protein>
    <submittedName>
        <fullName evidence="2">Uncharacterized protein</fullName>
    </submittedName>
</protein>
<accession>A0A1Z1WHE2</accession>
<dbReference type="EMBL" id="CP021748">
    <property type="protein sequence ID" value="ARX85864.1"/>
    <property type="molecule type" value="Genomic_DNA"/>
</dbReference>
<evidence type="ECO:0000313" key="2">
    <source>
        <dbReference type="EMBL" id="ARX85864.1"/>
    </source>
</evidence>
<dbReference type="Proteomes" id="UP000195880">
    <property type="component" value="Chromosome"/>
</dbReference>
<reference evidence="2 3" key="1">
    <citation type="submission" date="2017-05" db="EMBL/GenBank/DDBJ databases">
        <title>Streptomyces alboflavus Genome sequencing and assembly.</title>
        <authorList>
            <person name="Wang Y."/>
            <person name="Du B."/>
            <person name="Ding Y."/>
            <person name="Liu H."/>
            <person name="Hou Q."/>
            <person name="Liu K."/>
            <person name="Wang C."/>
            <person name="Yao L."/>
        </authorList>
    </citation>
    <scope>NUCLEOTIDE SEQUENCE [LARGE SCALE GENOMIC DNA]</scope>
    <source>
        <strain evidence="2 3">MDJK44</strain>
    </source>
</reference>
<dbReference type="AlphaFoldDB" id="A0A1Z1WHE2"/>